<protein>
    <submittedName>
        <fullName evidence="1">Uncharacterized protein</fullName>
    </submittedName>
</protein>
<accession>A0ABY6GQI7</accession>
<proteinExistence type="predicted"/>
<dbReference type="RefSeq" id="WP_262596827.1">
    <property type="nucleotide sequence ID" value="NZ_CP103300.1"/>
</dbReference>
<keyword evidence="2" id="KW-1185">Reference proteome</keyword>
<gene>
    <name evidence="1" type="ORF">NX720_19390</name>
</gene>
<sequence length="104" mass="11641">MSLQDSLVFHQRLESGLSELGYFLFYIEGHQSDLITVVRSQQDSQSVDYYILSRPALIIPVQQGMEAPTLSSLLELMDAASKISNTNSWFTELVSNPEKLAKSS</sequence>
<dbReference type="EMBL" id="CP103300">
    <property type="protein sequence ID" value="UYM15014.1"/>
    <property type="molecule type" value="Genomic_DNA"/>
</dbReference>
<dbReference type="Proteomes" id="UP001163255">
    <property type="component" value="Chromosome"/>
</dbReference>
<name>A0ABY6GQI7_9GAMM</name>
<evidence type="ECO:0000313" key="2">
    <source>
        <dbReference type="Proteomes" id="UP001163255"/>
    </source>
</evidence>
<reference evidence="1" key="1">
    <citation type="submission" date="2022-10" db="EMBL/GenBank/DDBJ databases">
        <title>Completed Genome Sequence of two octocoral isolated bacterium, Endozoicomonas euniceicola EF212T and Endozoicomonas gorgoniicola PS125T.</title>
        <authorList>
            <person name="Chiou Y.-J."/>
            <person name="Chen Y.-H."/>
        </authorList>
    </citation>
    <scope>NUCLEOTIDE SEQUENCE</scope>
    <source>
        <strain evidence="1">EF212</strain>
    </source>
</reference>
<organism evidence="1 2">
    <name type="scientific">Endozoicomonas euniceicola</name>
    <dbReference type="NCBI Taxonomy" id="1234143"/>
    <lineage>
        <taxon>Bacteria</taxon>
        <taxon>Pseudomonadati</taxon>
        <taxon>Pseudomonadota</taxon>
        <taxon>Gammaproteobacteria</taxon>
        <taxon>Oceanospirillales</taxon>
        <taxon>Endozoicomonadaceae</taxon>
        <taxon>Endozoicomonas</taxon>
    </lineage>
</organism>
<evidence type="ECO:0000313" key="1">
    <source>
        <dbReference type="EMBL" id="UYM15014.1"/>
    </source>
</evidence>